<dbReference type="InterPro" id="IPR036770">
    <property type="entry name" value="Ankyrin_rpt-contain_sf"/>
</dbReference>
<dbReference type="SMART" id="SM00244">
    <property type="entry name" value="PHB"/>
    <property type="match status" value="1"/>
</dbReference>
<evidence type="ECO:0000259" key="19">
    <source>
        <dbReference type="PROSITE" id="PS51635"/>
    </source>
</evidence>
<keyword evidence="5" id="KW-0268">Exocytosis</keyword>
<evidence type="ECO:0000313" key="20">
    <source>
        <dbReference type="EMBL" id="KAJ6218282.1"/>
    </source>
</evidence>
<evidence type="ECO:0000256" key="5">
    <source>
        <dbReference type="ARBA" id="ARBA00022483"/>
    </source>
</evidence>
<dbReference type="PROSITE" id="PS51635">
    <property type="entry name" value="PNPLA"/>
    <property type="match status" value="1"/>
</dbReference>
<keyword evidence="18" id="KW-0378">Hydrolase</keyword>
<evidence type="ECO:0000256" key="4">
    <source>
        <dbReference type="ARBA" id="ARBA00013278"/>
    </source>
</evidence>
<evidence type="ECO:0000256" key="1">
    <source>
        <dbReference type="ARBA" id="ARBA00004175"/>
    </source>
</evidence>
<sequence length="1086" mass="124789">MLSNILSRKRDNYNNSLNNPDVVLIVKLSYLKNLDAIKRSGNLLLCVRKENDPYVYKYELIIRSRKIFSFCRSSQYDIIISRYECLSSLIAGLPNGSFRSMMYQHVLNIMCNFANFFVPGNFSPSRINSSIPPDCLTPLHIAIRRNWLQTIRAILRLKPNIYLLDSEGNTIVHYIALFSKPEIIHLILSLPSSFKMFVRNDQGLTPVQLACTQMKQINLRAMIQFGLTVQMLTVLSVEKQSLPFMNQTSNNRIVQFTSEQLDQIDFNSIQDGGCPLHWTLSSELIEKLLDDGFFIDTPNFRDETPLFVMIKENRLKCALSFLFNEANVNQPNCEQETPLFAAVKQGNKYMTMALLVFDADINYRDHHGRCARHIASICDFQEILSFLCSMKAKKCELRLPDCKLGCIDNHLNFNKLKYDNIQSFSFHQPLFNNTKTKNSSRMICIDGGGVKGLFTIQVLIELGKYLQHELHCYFDWISGTSAGAIIALLLASGKSLQEIRKSFFNFKDKIIAGKRPYKTIHLEDCFRSDNFVGELLLSQIFEVYGKHLLISACRVDQSPLTLNWFRSYLYPGTETKFDPMVHIEGWKALRASTAAPTFFHPFPPWIDGGLVANNPTLDSLVEFYRYRKIIQRKNLLNSTSIPIPELSLVVSFGNGHVSWKDVNHDHIFNRLQLILDFKEAIFNNIHFTITKLKSQLTHIITHCNNYVPYRSEIWCRTLGINYFRINPIQSKLLSLNETSDYELIRGLFETKQYTIFKKDELPTFSSIHKIEEGYVGVYYRGGALLKQTSSPGFHLMFPVFTTFRAIQVTLQTDEVKNVPCGTSGGVMIYFDRIEVVNILQSGAVFDIVRNYTWDYDKSLIFNKVHHELNQFCSSHSLQEVYIDLFDQIDENLRTALQTDLNEFAPGLRVISVRVTKPKIPESIRKNYETMEAEKTKLMISVQRQKVVEKDAETERKKAIIEAEKNSQVAKIINEQKVMEKESAKTISIIEDDMMFNREKMQADAEYYSKAKIAQANELLLTPQYLELKRTEAIAANSKVYFGQNIPSMFFSDGSMTQNCNSNKANDNQLKSVINDVEQKLSTSSVK</sequence>
<evidence type="ECO:0000313" key="21">
    <source>
        <dbReference type="Proteomes" id="UP001142055"/>
    </source>
</evidence>
<evidence type="ECO:0000256" key="7">
    <source>
        <dbReference type="ARBA" id="ARBA00022692"/>
    </source>
</evidence>
<dbReference type="InterPro" id="IPR002110">
    <property type="entry name" value="Ankyrin_rpt"/>
</dbReference>
<evidence type="ECO:0000256" key="12">
    <source>
        <dbReference type="ARBA" id="ARBA00023098"/>
    </source>
</evidence>
<evidence type="ECO:0000256" key="11">
    <source>
        <dbReference type="ARBA" id="ARBA00023028"/>
    </source>
</evidence>
<dbReference type="GO" id="GO:0006887">
    <property type="term" value="P:exocytosis"/>
    <property type="evidence" value="ECO:0007669"/>
    <property type="project" value="UniProtKB-KW"/>
</dbReference>
<comment type="subcellular location">
    <subcellularLocation>
        <location evidence="2">Endoplasmic reticulum membrane</location>
        <topology evidence="2">Single-pass type II membrane protein</topology>
    </subcellularLocation>
    <subcellularLocation>
        <location evidence="1">Target cell membrane</location>
    </subcellularLocation>
</comment>
<evidence type="ECO:0000256" key="9">
    <source>
        <dbReference type="ARBA" id="ARBA00022968"/>
    </source>
</evidence>
<keyword evidence="13" id="KW-0472">Membrane</keyword>
<keyword evidence="11" id="KW-0800">Toxin</keyword>
<evidence type="ECO:0000256" key="18">
    <source>
        <dbReference type="PROSITE-ProRule" id="PRU01161"/>
    </source>
</evidence>
<dbReference type="InterPro" id="IPR036013">
    <property type="entry name" value="Band_7/SPFH_dom_sf"/>
</dbReference>
<keyword evidence="21" id="KW-1185">Reference proteome</keyword>
<keyword evidence="11" id="KW-0528">Neurotoxin</keyword>
<gene>
    <name evidence="20" type="ORF">RDWZM_009439</name>
</gene>
<dbReference type="GO" id="GO:0004623">
    <property type="term" value="F:phospholipase A2 activity"/>
    <property type="evidence" value="ECO:0007669"/>
    <property type="project" value="UniProtKB-EC"/>
</dbReference>
<dbReference type="Proteomes" id="UP001142055">
    <property type="component" value="Chromosome 3"/>
</dbReference>
<dbReference type="InterPro" id="IPR033294">
    <property type="entry name" value="Erlin1/2"/>
</dbReference>
<proteinExistence type="inferred from homology"/>
<dbReference type="Pfam" id="PF12796">
    <property type="entry name" value="Ank_2"/>
    <property type="match status" value="1"/>
</dbReference>
<dbReference type="PANTHER" id="PTHR15351:SF3">
    <property type="entry name" value="ERLIN"/>
    <property type="match status" value="1"/>
</dbReference>
<dbReference type="GO" id="GO:0044218">
    <property type="term" value="C:other organism cell membrane"/>
    <property type="evidence" value="ECO:0007669"/>
    <property type="project" value="UniProtKB-KW"/>
</dbReference>
<keyword evidence="7" id="KW-0812">Transmembrane</keyword>
<dbReference type="AlphaFoldDB" id="A0A9Q0M6D1"/>
<dbReference type="FunFam" id="3.30.479.30:FF:000009">
    <property type="entry name" value="Erlin-2 isoform 1"/>
    <property type="match status" value="1"/>
</dbReference>
<dbReference type="InterPro" id="IPR002641">
    <property type="entry name" value="PNPLA_dom"/>
</dbReference>
<evidence type="ECO:0000256" key="15">
    <source>
        <dbReference type="ARBA" id="ARBA00023298"/>
    </source>
</evidence>
<dbReference type="GO" id="GO:0032933">
    <property type="term" value="P:SREBP signaling pathway"/>
    <property type="evidence" value="ECO:0007669"/>
    <property type="project" value="TreeGrafter"/>
</dbReference>
<dbReference type="Pfam" id="PF01734">
    <property type="entry name" value="Patatin"/>
    <property type="match status" value="1"/>
</dbReference>
<dbReference type="InterPro" id="IPR001107">
    <property type="entry name" value="Band_7"/>
</dbReference>
<dbReference type="GO" id="GO:0044231">
    <property type="term" value="C:host cell presynaptic membrane"/>
    <property type="evidence" value="ECO:0007669"/>
    <property type="project" value="UniProtKB-KW"/>
</dbReference>
<dbReference type="GO" id="GO:0032991">
    <property type="term" value="C:protein-containing complex"/>
    <property type="evidence" value="ECO:0007669"/>
    <property type="project" value="UniProtKB-ARBA"/>
</dbReference>
<evidence type="ECO:0000256" key="13">
    <source>
        <dbReference type="ARBA" id="ARBA00023136"/>
    </source>
</evidence>
<keyword evidence="8" id="KW-0256">Endoplasmic reticulum</keyword>
<evidence type="ECO:0000256" key="14">
    <source>
        <dbReference type="ARBA" id="ARBA00023180"/>
    </source>
</evidence>
<organism evidence="20 21">
    <name type="scientific">Blomia tropicalis</name>
    <name type="common">Mite</name>
    <dbReference type="NCBI Taxonomy" id="40697"/>
    <lineage>
        <taxon>Eukaryota</taxon>
        <taxon>Metazoa</taxon>
        <taxon>Ecdysozoa</taxon>
        <taxon>Arthropoda</taxon>
        <taxon>Chelicerata</taxon>
        <taxon>Arachnida</taxon>
        <taxon>Acari</taxon>
        <taxon>Acariformes</taxon>
        <taxon>Sarcoptiformes</taxon>
        <taxon>Astigmata</taxon>
        <taxon>Glycyphagoidea</taxon>
        <taxon>Echimyopodidae</taxon>
        <taxon>Blomia</taxon>
    </lineage>
</organism>
<dbReference type="GO" id="GO:0031625">
    <property type="term" value="F:ubiquitin protein ligase binding"/>
    <property type="evidence" value="ECO:0007669"/>
    <property type="project" value="InterPro"/>
</dbReference>
<evidence type="ECO:0000256" key="3">
    <source>
        <dbReference type="ARBA" id="ARBA00008164"/>
    </source>
</evidence>
<keyword evidence="12 18" id="KW-0443">Lipid metabolism</keyword>
<dbReference type="GO" id="GO:0016042">
    <property type="term" value="P:lipid catabolic process"/>
    <property type="evidence" value="ECO:0007669"/>
    <property type="project" value="UniProtKB-UniRule"/>
</dbReference>
<comment type="catalytic activity">
    <reaction evidence="16">
        <text>a 1,2-diacyl-sn-glycero-3-phosphocholine + H2O = a 1-acyl-sn-glycero-3-phosphocholine + a fatty acid + H(+)</text>
        <dbReference type="Rhea" id="RHEA:15801"/>
        <dbReference type="ChEBI" id="CHEBI:15377"/>
        <dbReference type="ChEBI" id="CHEBI:15378"/>
        <dbReference type="ChEBI" id="CHEBI:28868"/>
        <dbReference type="ChEBI" id="CHEBI:57643"/>
        <dbReference type="ChEBI" id="CHEBI:58168"/>
        <dbReference type="EC" id="3.1.1.4"/>
    </reaction>
    <physiologicalReaction direction="left-to-right" evidence="16">
        <dbReference type="Rhea" id="RHEA:15802"/>
    </physiologicalReaction>
</comment>
<keyword evidence="18" id="KW-0442">Lipid degradation</keyword>
<dbReference type="Gene3D" id="1.25.40.20">
    <property type="entry name" value="Ankyrin repeat-containing domain"/>
    <property type="match status" value="2"/>
</dbReference>
<evidence type="ECO:0000256" key="16">
    <source>
        <dbReference type="ARBA" id="ARBA00023422"/>
    </source>
</evidence>
<keyword evidence="10" id="KW-1133">Transmembrane helix</keyword>
<dbReference type="SUPFAM" id="SSF52151">
    <property type="entry name" value="FabD/lysophospholipase-like"/>
    <property type="match status" value="1"/>
</dbReference>
<keyword evidence="17" id="KW-0040">ANK repeat</keyword>
<reference evidence="20" key="1">
    <citation type="submission" date="2022-12" db="EMBL/GenBank/DDBJ databases">
        <title>Genome assemblies of Blomia tropicalis.</title>
        <authorList>
            <person name="Cui Y."/>
        </authorList>
    </citation>
    <scope>NUCLEOTIDE SEQUENCE</scope>
    <source>
        <tissue evidence="20">Adult mites</tissue>
    </source>
</reference>
<feature type="domain" description="PNPLA" evidence="19">
    <location>
        <begin position="443"/>
        <end position="620"/>
    </location>
</feature>
<dbReference type="EMBL" id="JAPWDV010000003">
    <property type="protein sequence ID" value="KAJ6218282.1"/>
    <property type="molecule type" value="Genomic_DNA"/>
</dbReference>
<evidence type="ECO:0000256" key="6">
    <source>
        <dbReference type="ARBA" id="ARBA00022537"/>
    </source>
</evidence>
<keyword evidence="14" id="KW-0325">Glycoprotein</keyword>
<dbReference type="EC" id="3.1.1.4" evidence="4"/>
<feature type="short sequence motif" description="GXSXG" evidence="18">
    <location>
        <begin position="479"/>
        <end position="483"/>
    </location>
</feature>
<feature type="active site" description="Nucleophile" evidence="18">
    <location>
        <position position="481"/>
    </location>
</feature>
<evidence type="ECO:0000256" key="8">
    <source>
        <dbReference type="ARBA" id="ARBA00022824"/>
    </source>
</evidence>
<accession>A0A9Q0M6D1</accession>
<dbReference type="CDD" id="cd03406">
    <property type="entry name" value="SPFH_like_u3"/>
    <property type="match status" value="1"/>
</dbReference>
<keyword evidence="11" id="KW-0638">Presynaptic neurotoxin</keyword>
<dbReference type="SMART" id="SM00248">
    <property type="entry name" value="ANK"/>
    <property type="match status" value="6"/>
</dbReference>
<comment type="similarity">
    <text evidence="3">Belongs to the band 7/mec-2 family.</text>
</comment>
<keyword evidence="6" id="KW-1052">Target cell membrane</keyword>
<evidence type="ECO:0000256" key="17">
    <source>
        <dbReference type="PROSITE-ProRule" id="PRU00023"/>
    </source>
</evidence>
<protein>
    <recommendedName>
        <fullName evidence="4">phospholipase A2</fullName>
        <ecNumber evidence="4">3.1.1.4</ecNumber>
    </recommendedName>
</protein>
<keyword evidence="9" id="KW-0735">Signal-anchor</keyword>
<dbReference type="InterPro" id="IPR016035">
    <property type="entry name" value="Acyl_Trfase/lysoPLipase"/>
</dbReference>
<dbReference type="SUPFAM" id="SSF117892">
    <property type="entry name" value="Band 7/SPFH domain"/>
    <property type="match status" value="1"/>
</dbReference>
<dbReference type="Pfam" id="PF01145">
    <property type="entry name" value="Band_7"/>
    <property type="match status" value="1"/>
</dbReference>
<feature type="short sequence motif" description="GXGXXG" evidence="18">
    <location>
        <begin position="447"/>
        <end position="452"/>
    </location>
</feature>
<dbReference type="GO" id="GO:0015485">
    <property type="term" value="F:cholesterol binding"/>
    <property type="evidence" value="ECO:0007669"/>
    <property type="project" value="TreeGrafter"/>
</dbReference>
<dbReference type="PROSITE" id="PS50088">
    <property type="entry name" value="ANK_REPEAT"/>
    <property type="match status" value="1"/>
</dbReference>
<feature type="repeat" description="ANK" evidence="17">
    <location>
        <begin position="334"/>
        <end position="366"/>
    </location>
</feature>
<dbReference type="GO" id="GO:0005789">
    <property type="term" value="C:endoplasmic reticulum membrane"/>
    <property type="evidence" value="ECO:0007669"/>
    <property type="project" value="UniProtKB-SubCell"/>
</dbReference>
<feature type="short sequence motif" description="DGA/G" evidence="18">
    <location>
        <begin position="607"/>
        <end position="609"/>
    </location>
</feature>
<dbReference type="Gene3D" id="3.40.1090.10">
    <property type="entry name" value="Cytosolic phospholipase A2 catalytic domain"/>
    <property type="match status" value="1"/>
</dbReference>
<feature type="active site" description="Proton acceptor" evidence="18">
    <location>
        <position position="607"/>
    </location>
</feature>
<dbReference type="SUPFAM" id="SSF48403">
    <property type="entry name" value="Ankyrin repeat"/>
    <property type="match status" value="1"/>
</dbReference>
<evidence type="ECO:0000256" key="2">
    <source>
        <dbReference type="ARBA" id="ARBA00004648"/>
    </source>
</evidence>
<keyword evidence="15" id="KW-1053">Target membrane</keyword>
<name>A0A9Q0M6D1_BLOTA</name>
<evidence type="ECO:0000256" key="10">
    <source>
        <dbReference type="ARBA" id="ARBA00022989"/>
    </source>
</evidence>
<dbReference type="PANTHER" id="PTHR15351">
    <property type="entry name" value="ERLIN (ER LIPID RAFT ASSOCIATED PROTEIN) HOMOLOG"/>
    <property type="match status" value="1"/>
</dbReference>
<comment type="caution">
    <text evidence="20">The sequence shown here is derived from an EMBL/GenBank/DDBJ whole genome shotgun (WGS) entry which is preliminary data.</text>
</comment>